<dbReference type="GO" id="GO:0009691">
    <property type="term" value="P:cytokinin biosynthetic process"/>
    <property type="evidence" value="ECO:0007669"/>
    <property type="project" value="UniProtKB-KW"/>
</dbReference>
<dbReference type="PANTHER" id="PTHR33347">
    <property type="entry name" value="OSJNBA0091C07.3 PROTEIN"/>
    <property type="match status" value="1"/>
</dbReference>
<accession>A0AA86S3J5</accession>
<dbReference type="Gramene" id="rna-AYBTSS11_LOCUS5635">
    <property type="protein sequence ID" value="CAJ1932122.1"/>
    <property type="gene ID" value="gene-AYBTSS11_LOCUS5635"/>
</dbReference>
<keyword evidence="5" id="KW-0539">Nucleus</keyword>
<proteinExistence type="inferred from homology"/>
<dbReference type="EMBL" id="OY731399">
    <property type="protein sequence ID" value="CAJ1932122.1"/>
    <property type="molecule type" value="Genomic_DNA"/>
</dbReference>
<evidence type="ECO:0000256" key="1">
    <source>
        <dbReference type="ARBA" id="ARBA00004496"/>
    </source>
</evidence>
<keyword evidence="3" id="KW-0203">Cytokinin biosynthesis</keyword>
<gene>
    <name evidence="7" type="ORF">AYBTSS11_LOCUS5635</name>
</gene>
<keyword evidence="2" id="KW-0963">Cytoplasm</keyword>
<dbReference type="PANTHER" id="PTHR33347:SF27">
    <property type="entry name" value="PROTEIN SOB FIVE-LIKE 3-RELATED"/>
    <property type="match status" value="1"/>
</dbReference>
<name>A0AA86S3J5_9FABA</name>
<dbReference type="GO" id="GO:0005737">
    <property type="term" value="C:cytoplasm"/>
    <property type="evidence" value="ECO:0007669"/>
    <property type="project" value="UniProtKB-SubCell"/>
</dbReference>
<dbReference type="Proteomes" id="UP001189624">
    <property type="component" value="Chromosome 2"/>
</dbReference>
<keyword evidence="8" id="KW-1185">Reference proteome</keyword>
<keyword evidence="4" id="KW-0932">Cytokinin signaling pathway</keyword>
<sequence>MELMVIELPAFGGRAALLSCAKSFTMDPSQELASEVEFNGTESGWTTYIGSPIYNEVFNGDDEHSADIRDYGNKYKNAHRKIYDDDNKGVNNVDFNRDTDEESDDSMVSDAASGPSHLQLVCLNSEGSHGLDFTEHTDNDNEKIPLTKRPTKQVRKKRYEGMVEKEESSLLVADTAASHV</sequence>
<evidence type="ECO:0000313" key="8">
    <source>
        <dbReference type="Proteomes" id="UP001189624"/>
    </source>
</evidence>
<comment type="subcellular location">
    <subcellularLocation>
        <location evidence="1">Cytoplasm</location>
    </subcellularLocation>
</comment>
<comment type="similarity">
    <text evidence="6">Belongs to the SOFL plant protein family.</text>
</comment>
<reference evidence="7" key="1">
    <citation type="submission" date="2023-10" db="EMBL/GenBank/DDBJ databases">
        <authorList>
            <person name="Domelevo Entfellner J.-B."/>
        </authorList>
    </citation>
    <scope>NUCLEOTIDE SEQUENCE</scope>
</reference>
<dbReference type="GO" id="GO:0009736">
    <property type="term" value="P:cytokinin-activated signaling pathway"/>
    <property type="evidence" value="ECO:0007669"/>
    <property type="project" value="UniProtKB-KW"/>
</dbReference>
<evidence type="ECO:0000313" key="7">
    <source>
        <dbReference type="EMBL" id="CAJ1932122.1"/>
    </source>
</evidence>
<evidence type="ECO:0000256" key="5">
    <source>
        <dbReference type="ARBA" id="ARBA00023242"/>
    </source>
</evidence>
<dbReference type="InterPro" id="IPR044670">
    <property type="entry name" value="SOFL"/>
</dbReference>
<dbReference type="AlphaFoldDB" id="A0AA86S3J5"/>
<evidence type="ECO:0000256" key="3">
    <source>
        <dbReference type="ARBA" id="ARBA00022712"/>
    </source>
</evidence>
<organism evidence="7 8">
    <name type="scientific">Sphenostylis stenocarpa</name>
    <dbReference type="NCBI Taxonomy" id="92480"/>
    <lineage>
        <taxon>Eukaryota</taxon>
        <taxon>Viridiplantae</taxon>
        <taxon>Streptophyta</taxon>
        <taxon>Embryophyta</taxon>
        <taxon>Tracheophyta</taxon>
        <taxon>Spermatophyta</taxon>
        <taxon>Magnoliopsida</taxon>
        <taxon>eudicotyledons</taxon>
        <taxon>Gunneridae</taxon>
        <taxon>Pentapetalae</taxon>
        <taxon>rosids</taxon>
        <taxon>fabids</taxon>
        <taxon>Fabales</taxon>
        <taxon>Fabaceae</taxon>
        <taxon>Papilionoideae</taxon>
        <taxon>50 kb inversion clade</taxon>
        <taxon>NPAAA clade</taxon>
        <taxon>indigoferoid/millettioid clade</taxon>
        <taxon>Phaseoleae</taxon>
        <taxon>Sphenostylis</taxon>
    </lineage>
</organism>
<evidence type="ECO:0000256" key="4">
    <source>
        <dbReference type="ARBA" id="ARBA00022864"/>
    </source>
</evidence>
<evidence type="ECO:0000256" key="6">
    <source>
        <dbReference type="ARBA" id="ARBA00024199"/>
    </source>
</evidence>
<evidence type="ECO:0000256" key="2">
    <source>
        <dbReference type="ARBA" id="ARBA00022490"/>
    </source>
</evidence>
<protein>
    <submittedName>
        <fullName evidence="7">Uncharacterized protein</fullName>
    </submittedName>
</protein>